<evidence type="ECO:0000256" key="1">
    <source>
        <dbReference type="ARBA" id="ARBA00005964"/>
    </source>
</evidence>
<dbReference type="PANTHER" id="PTHR43918:SF4">
    <property type="entry name" value="CARBOXYLIC ESTER HYDROLASE"/>
    <property type="match status" value="1"/>
</dbReference>
<dbReference type="Proteomes" id="UP000248423">
    <property type="component" value="Unassembled WGS sequence"/>
</dbReference>
<keyword evidence="2 5" id="KW-0378">Hydrolase</keyword>
<dbReference type="InterPro" id="IPR002018">
    <property type="entry name" value="CarbesteraseB"/>
</dbReference>
<evidence type="ECO:0000313" key="6">
    <source>
        <dbReference type="Proteomes" id="UP000248423"/>
    </source>
</evidence>
<keyword evidence="6" id="KW-1185">Reference proteome</keyword>
<organism evidence="5 6">
    <name type="scientific">Aspergillus sclerotiicarbonarius (strain CBS 121057 / IBT 28362)</name>
    <dbReference type="NCBI Taxonomy" id="1448318"/>
    <lineage>
        <taxon>Eukaryota</taxon>
        <taxon>Fungi</taxon>
        <taxon>Dikarya</taxon>
        <taxon>Ascomycota</taxon>
        <taxon>Pezizomycotina</taxon>
        <taxon>Eurotiomycetes</taxon>
        <taxon>Eurotiomycetidae</taxon>
        <taxon>Eurotiales</taxon>
        <taxon>Aspergillaceae</taxon>
        <taxon>Aspergillus</taxon>
        <taxon>Aspergillus subgen. Circumdati</taxon>
    </lineage>
</organism>
<dbReference type="Gene3D" id="3.40.50.1820">
    <property type="entry name" value="alpha/beta hydrolase"/>
    <property type="match status" value="1"/>
</dbReference>
<dbReference type="OrthoDB" id="408631at2759"/>
<proteinExistence type="inferred from homology"/>
<dbReference type="EMBL" id="KZ826438">
    <property type="protein sequence ID" value="PYI00741.1"/>
    <property type="molecule type" value="Genomic_DNA"/>
</dbReference>
<name>A0A319DSS3_ASPSB</name>
<dbReference type="STRING" id="1448318.A0A319DSS3"/>
<evidence type="ECO:0000313" key="5">
    <source>
        <dbReference type="EMBL" id="PYI00741.1"/>
    </source>
</evidence>
<dbReference type="SUPFAM" id="SSF53474">
    <property type="entry name" value="alpha/beta-Hydrolases"/>
    <property type="match status" value="1"/>
</dbReference>
<accession>A0A319DSS3</accession>
<feature type="domain" description="Carboxylesterase type B" evidence="4">
    <location>
        <begin position="35"/>
        <end position="483"/>
    </location>
</feature>
<dbReference type="PANTHER" id="PTHR43918">
    <property type="entry name" value="ACETYLCHOLINESTERASE"/>
    <property type="match status" value="1"/>
</dbReference>
<reference evidence="5 6" key="1">
    <citation type="submission" date="2018-02" db="EMBL/GenBank/DDBJ databases">
        <title>The genomes of Aspergillus section Nigri reveals drivers in fungal speciation.</title>
        <authorList>
            <consortium name="DOE Joint Genome Institute"/>
            <person name="Vesth T.C."/>
            <person name="Nybo J."/>
            <person name="Theobald S."/>
            <person name="Brandl J."/>
            <person name="Frisvad J.C."/>
            <person name="Nielsen K.F."/>
            <person name="Lyhne E.K."/>
            <person name="Kogle M.E."/>
            <person name="Kuo A."/>
            <person name="Riley R."/>
            <person name="Clum A."/>
            <person name="Nolan M."/>
            <person name="Lipzen A."/>
            <person name="Salamov A."/>
            <person name="Henrissat B."/>
            <person name="Wiebenga A."/>
            <person name="De vries R.P."/>
            <person name="Grigoriev I.V."/>
            <person name="Mortensen U.H."/>
            <person name="Andersen M.R."/>
            <person name="Baker S.E."/>
        </authorList>
    </citation>
    <scope>NUCLEOTIDE SEQUENCE [LARGE SCALE GENOMIC DNA]</scope>
    <source>
        <strain evidence="5 6">CBS 121057</strain>
    </source>
</reference>
<feature type="chain" id="PRO_5016377927" evidence="3">
    <location>
        <begin position="18"/>
        <end position="494"/>
    </location>
</feature>
<evidence type="ECO:0000259" key="4">
    <source>
        <dbReference type="Pfam" id="PF00135"/>
    </source>
</evidence>
<evidence type="ECO:0000256" key="3">
    <source>
        <dbReference type="SAM" id="SignalP"/>
    </source>
</evidence>
<dbReference type="InterPro" id="IPR029058">
    <property type="entry name" value="AB_hydrolase_fold"/>
</dbReference>
<keyword evidence="3" id="KW-0732">Signal</keyword>
<evidence type="ECO:0000256" key="2">
    <source>
        <dbReference type="ARBA" id="ARBA00022801"/>
    </source>
</evidence>
<gene>
    <name evidence="5" type="ORF">BO78DRAFT_437638</name>
</gene>
<dbReference type="Pfam" id="PF00135">
    <property type="entry name" value="COesterase"/>
    <property type="match status" value="1"/>
</dbReference>
<feature type="signal peptide" evidence="3">
    <location>
        <begin position="1"/>
        <end position="17"/>
    </location>
</feature>
<dbReference type="InterPro" id="IPR050654">
    <property type="entry name" value="AChE-related_enzymes"/>
</dbReference>
<sequence length="494" mass="54029">MHLHGLGFAALAFTADALNVGRSQAASLDHPTAKTLNGTYYGVHQPEWHQDYFMGIPYAQPPVGDNRFRPSQSLNTSWSGERNATELGYMCYGYGPTQMVLGEYASEDCLTLNVYRASNVSASKGLLPVAVYIHGGLFKHGSGRDPRYNMTSLLQVAVQNDQAFIGVTLNYRLSYWGFLYGNEVANEGAANLGLRDQRLALHWIKENIKAFGGDPDKITIWGQEAGAYSVGLQLLAYGGRDDGLFRAAIAQSGSPMLMWPSVTADEWQPLYDKFVNATNCTGSSDTLACLRSVDASTLSDVFSSDITTLNRPNPVVDGDFIQDLGSKELNAGNFVKVPLLLGTTQDEGTWSYYGVEGINTTAEFLSMAAYDGLSTSAAETIADLYPDNPAVGIPSTLDGRPGNETGLGYQWKRSSAYNGDKVMHAGRRMASEAWAKHGVDVYAYVYDVLFHAKWWEYGAQEQDDIAFVFNNVTLSESLSPTDQADQKKTFEPQL</sequence>
<dbReference type="GO" id="GO:0052689">
    <property type="term" value="F:carboxylic ester hydrolase activity"/>
    <property type="evidence" value="ECO:0007669"/>
    <property type="project" value="TreeGrafter"/>
</dbReference>
<comment type="similarity">
    <text evidence="1">Belongs to the type-B carboxylesterase/lipase family.</text>
</comment>
<dbReference type="AlphaFoldDB" id="A0A319DSS3"/>
<protein>
    <submittedName>
        <fullName evidence="5">Alpha/beta-hydrolase</fullName>
    </submittedName>
</protein>
<dbReference type="VEuPathDB" id="FungiDB:BO78DRAFT_437638"/>